<dbReference type="SUPFAM" id="SSF81383">
    <property type="entry name" value="F-box domain"/>
    <property type="match status" value="1"/>
</dbReference>
<dbReference type="PROSITE" id="PS50181">
    <property type="entry name" value="FBOX"/>
    <property type="match status" value="1"/>
</dbReference>
<gene>
    <name evidence="3" type="ORF">PGT21_026631</name>
</gene>
<feature type="compositionally biased region" description="Acidic residues" evidence="1">
    <location>
        <begin position="290"/>
        <end position="306"/>
    </location>
</feature>
<dbReference type="Proteomes" id="UP000324748">
    <property type="component" value="Unassembled WGS sequence"/>
</dbReference>
<dbReference type="OrthoDB" id="3226064at2759"/>
<sequence length="650" mass="73830">MLDSSPPEILDRIFLHSDPIELASLARVARFAHERIYGQNNQQHLWQKLFLNHFDDPLSNPRIRSIFLQHPLTIKQNEQHVDWLKTLTTRITLRQILTTADDALIRDRLIKHYPDHRFHQLYDLLFLILDTAHSSSPSPLNPNPTSLNIFFLENLLSNPPTQFRIIHFAGLNHQHNPIYAHRASLYDPLVAAAAKLHTIYGLTSLDIDRPRTRGIARESSYSIRNYKPNNFYGPFIPNPDPDPDVPDQPEPTCRVSWPHLEALSLVVGLHLYMLRRETQDILAAAKDEQEAADNDQIEAATNDEQEPPNVMVNPDMQPQRHNIHPAPFAMPNLILRHRRAQLDPNQTNNDQEPPNIMANVDELPMDPAPLGIPYPILQHQGAEDELDHELENEPARRGPDRVLAQIPWPILNSLRSARPFSQLMHPAYDHPPLPWPPTIPGSPTRPVDLNQYDWAGVGGQWLRVVTFLDYRLLYEFNFDQNPPGNLEQRDEARRVMTLDLKVVSIGDPPEDDHTHPVPLCLRTDLIDRPPIFFRGTLEFNVGAKSRLLVGRGVPLVRGCVSMTLDGEVRWSLVSTFNGVDRWSSEGIQVGGVRSKWGVIGAWTDINRGDAQAPVRLSFSLFFLPSNSGSHQIGLFFGLCGVELGRAVLFL</sequence>
<dbReference type="EMBL" id="VSWC01000132">
    <property type="protein sequence ID" value="KAA1079885.1"/>
    <property type="molecule type" value="Genomic_DNA"/>
</dbReference>
<dbReference type="AlphaFoldDB" id="A0A5B0MSE3"/>
<evidence type="ECO:0000313" key="4">
    <source>
        <dbReference type="Proteomes" id="UP000324748"/>
    </source>
</evidence>
<organism evidence="3 4">
    <name type="scientific">Puccinia graminis f. sp. tritici</name>
    <dbReference type="NCBI Taxonomy" id="56615"/>
    <lineage>
        <taxon>Eukaryota</taxon>
        <taxon>Fungi</taxon>
        <taxon>Dikarya</taxon>
        <taxon>Basidiomycota</taxon>
        <taxon>Pucciniomycotina</taxon>
        <taxon>Pucciniomycetes</taxon>
        <taxon>Pucciniales</taxon>
        <taxon>Pucciniaceae</taxon>
        <taxon>Puccinia</taxon>
    </lineage>
</organism>
<evidence type="ECO:0000313" key="3">
    <source>
        <dbReference type="EMBL" id="KAA1079885.1"/>
    </source>
</evidence>
<keyword evidence="4" id="KW-1185">Reference proteome</keyword>
<protein>
    <recommendedName>
        <fullName evidence="2">F-box domain-containing protein</fullName>
    </recommendedName>
</protein>
<feature type="region of interest" description="Disordered" evidence="1">
    <location>
        <begin position="287"/>
        <end position="309"/>
    </location>
</feature>
<reference evidence="3 4" key="1">
    <citation type="submission" date="2019-05" db="EMBL/GenBank/DDBJ databases">
        <title>Emergence of the Ug99 lineage of the wheat stem rust pathogen through somatic hybridization.</title>
        <authorList>
            <person name="Li F."/>
            <person name="Upadhyaya N.M."/>
            <person name="Sperschneider J."/>
            <person name="Matny O."/>
            <person name="Nguyen-Phuc H."/>
            <person name="Mago R."/>
            <person name="Raley C."/>
            <person name="Miller M.E."/>
            <person name="Silverstein K.A.T."/>
            <person name="Henningsen E."/>
            <person name="Hirsch C.D."/>
            <person name="Visser B."/>
            <person name="Pretorius Z.A."/>
            <person name="Steffenson B.J."/>
            <person name="Schwessinger B."/>
            <person name="Dodds P.N."/>
            <person name="Figueroa M."/>
        </authorList>
    </citation>
    <scope>NUCLEOTIDE SEQUENCE [LARGE SCALE GENOMIC DNA]</scope>
    <source>
        <strain evidence="3">21-0</strain>
    </source>
</reference>
<name>A0A5B0MSE3_PUCGR</name>
<accession>A0A5B0MSE3</accession>
<evidence type="ECO:0000256" key="1">
    <source>
        <dbReference type="SAM" id="MobiDB-lite"/>
    </source>
</evidence>
<proteinExistence type="predicted"/>
<comment type="caution">
    <text evidence="3">The sequence shown here is derived from an EMBL/GenBank/DDBJ whole genome shotgun (WGS) entry which is preliminary data.</text>
</comment>
<evidence type="ECO:0000259" key="2">
    <source>
        <dbReference type="PROSITE" id="PS50181"/>
    </source>
</evidence>
<dbReference type="InterPro" id="IPR001810">
    <property type="entry name" value="F-box_dom"/>
</dbReference>
<feature type="domain" description="F-box" evidence="2">
    <location>
        <begin position="1"/>
        <end position="49"/>
    </location>
</feature>
<dbReference type="InterPro" id="IPR036047">
    <property type="entry name" value="F-box-like_dom_sf"/>
</dbReference>